<gene>
    <name evidence="1" type="ORF">METZ01_LOCUS48209</name>
</gene>
<reference evidence="1" key="1">
    <citation type="submission" date="2018-05" db="EMBL/GenBank/DDBJ databases">
        <authorList>
            <person name="Lanie J.A."/>
            <person name="Ng W.-L."/>
            <person name="Kazmierczak K.M."/>
            <person name="Andrzejewski T.M."/>
            <person name="Davidsen T.M."/>
            <person name="Wayne K.J."/>
            <person name="Tettelin H."/>
            <person name="Glass J.I."/>
            <person name="Rusch D."/>
            <person name="Podicherti R."/>
            <person name="Tsui H.-C.T."/>
            <person name="Winkler M.E."/>
        </authorList>
    </citation>
    <scope>NUCLEOTIDE SEQUENCE</scope>
</reference>
<name>A0A381RU00_9ZZZZ</name>
<accession>A0A381RU00</accession>
<dbReference type="EMBL" id="UINC01002318">
    <property type="protein sequence ID" value="SUZ95355.1"/>
    <property type="molecule type" value="Genomic_DNA"/>
</dbReference>
<proteinExistence type="predicted"/>
<organism evidence="1">
    <name type="scientific">marine metagenome</name>
    <dbReference type="NCBI Taxonomy" id="408172"/>
    <lineage>
        <taxon>unclassified sequences</taxon>
        <taxon>metagenomes</taxon>
        <taxon>ecological metagenomes</taxon>
    </lineage>
</organism>
<sequence>VAANGFEYRIHSIGADSIVKIVIDHQGRGVVTVAEANNWQQGEFSVLRGFSIFDSQAIAQTVADTLVPAHPTRHAVTHLYDMIANGFSKQKVVEGSQPFEVAGRKLKVLSDVL</sequence>
<dbReference type="AlphaFoldDB" id="A0A381RU00"/>
<evidence type="ECO:0000313" key="1">
    <source>
        <dbReference type="EMBL" id="SUZ95355.1"/>
    </source>
</evidence>
<protein>
    <submittedName>
        <fullName evidence="1">Uncharacterized protein</fullName>
    </submittedName>
</protein>
<feature type="non-terminal residue" evidence="1">
    <location>
        <position position="1"/>
    </location>
</feature>